<evidence type="ECO:0000259" key="1">
    <source>
        <dbReference type="Pfam" id="PF25467"/>
    </source>
</evidence>
<organism evidence="2 3">
    <name type="scientific">Vitis vinifera</name>
    <name type="common">Grape</name>
    <dbReference type="NCBI Taxonomy" id="29760"/>
    <lineage>
        <taxon>Eukaryota</taxon>
        <taxon>Viridiplantae</taxon>
        <taxon>Streptophyta</taxon>
        <taxon>Embryophyta</taxon>
        <taxon>Tracheophyta</taxon>
        <taxon>Spermatophyta</taxon>
        <taxon>Magnoliopsida</taxon>
        <taxon>eudicotyledons</taxon>
        <taxon>Gunneridae</taxon>
        <taxon>Pentapetalae</taxon>
        <taxon>rosids</taxon>
        <taxon>Vitales</taxon>
        <taxon>Vitaceae</taxon>
        <taxon>Viteae</taxon>
        <taxon>Vitis</taxon>
    </lineage>
</organism>
<keyword evidence="2" id="KW-0808">Transferase</keyword>
<sequence length="85" mass="9433">MAYFRQCFPSNLNITTIKELAHALASHPPYEIPISSIKIKHLHCQVVSSEDSENLSPCIGLGIVRGIDTFKRLLYVLTPVPQSAL</sequence>
<dbReference type="Pfam" id="PF25467">
    <property type="entry name" value="NOL9_C"/>
    <property type="match status" value="1"/>
</dbReference>
<protein>
    <submittedName>
        <fullName evidence="2">Polynucleotide 5'-hydroxyl-kinase NOL9</fullName>
    </submittedName>
</protein>
<dbReference type="GO" id="GO:0016301">
    <property type="term" value="F:kinase activity"/>
    <property type="evidence" value="ECO:0007669"/>
    <property type="project" value="UniProtKB-KW"/>
</dbReference>
<dbReference type="EMBL" id="QGNW01001602">
    <property type="protein sequence ID" value="RVW35584.1"/>
    <property type="molecule type" value="Genomic_DNA"/>
</dbReference>
<name>A0A438DJD1_VITVI</name>
<gene>
    <name evidence="2" type="primary">VvCHDh000823_0</name>
    <name evidence="2" type="ORF">CK203_073822</name>
</gene>
<keyword evidence="2" id="KW-0418">Kinase</keyword>
<dbReference type="AlphaFoldDB" id="A0A438DJD1"/>
<feature type="domain" description="NOL9 C-terminal" evidence="1">
    <location>
        <begin position="50"/>
        <end position="85"/>
    </location>
</feature>
<dbReference type="Proteomes" id="UP000288805">
    <property type="component" value="Unassembled WGS sequence"/>
</dbReference>
<evidence type="ECO:0000313" key="3">
    <source>
        <dbReference type="Proteomes" id="UP000288805"/>
    </source>
</evidence>
<dbReference type="InterPro" id="IPR057570">
    <property type="entry name" value="NOL9_C"/>
</dbReference>
<accession>A0A438DJD1</accession>
<evidence type="ECO:0000313" key="2">
    <source>
        <dbReference type="EMBL" id="RVW35584.1"/>
    </source>
</evidence>
<reference evidence="2 3" key="1">
    <citation type="journal article" date="2018" name="PLoS Genet.">
        <title>Population sequencing reveals clonal diversity and ancestral inbreeding in the grapevine cultivar Chardonnay.</title>
        <authorList>
            <person name="Roach M.J."/>
            <person name="Johnson D.L."/>
            <person name="Bohlmann J."/>
            <person name="van Vuuren H.J."/>
            <person name="Jones S.J."/>
            <person name="Pretorius I.S."/>
            <person name="Schmidt S.A."/>
            <person name="Borneman A.R."/>
        </authorList>
    </citation>
    <scope>NUCLEOTIDE SEQUENCE [LARGE SCALE GENOMIC DNA]</scope>
    <source>
        <strain evidence="3">cv. Chardonnay</strain>
        <tissue evidence="2">Leaf</tissue>
    </source>
</reference>
<proteinExistence type="predicted"/>
<comment type="caution">
    <text evidence="2">The sequence shown here is derived from an EMBL/GenBank/DDBJ whole genome shotgun (WGS) entry which is preliminary data.</text>
</comment>